<sequence>MKKYGLQLRIPPGQQKPVAAKPPLRPPPVFGDDDEDDVEREISRQASKNQALQKIEEQHKKALEEDPSVFDYDGVYDEMKDKIARPKIQDRTERKSKYIEVLMQKAKQREVEHEIIYERKLLKERSKDDHLFVDKEKFVTSAYRKKLAEQAKWLEEEKLRQIREEKEDVTKKSDLSDFYFGLNKNVAFGARLDEDRKAKKQDQANNGTHEAEGRLSETKDLMHSTRDRDEASTQNSQPETSRRSEKHSEQAAVETAPEIPVTHATTEEKTKAEQALPAHAAERYKRSEDALAAARERYLARKRARE</sequence>
<name>A0A6I9S013_ELAGV</name>
<dbReference type="OrthoDB" id="446635at2759"/>
<dbReference type="KEGG" id="egu:105052077"/>
<dbReference type="PANTHER" id="PTHR30060">
    <property type="entry name" value="INNER MEMBRANE PROTEIN"/>
    <property type="match status" value="1"/>
</dbReference>
<evidence type="ECO:0000313" key="5">
    <source>
        <dbReference type="Proteomes" id="UP000504607"/>
    </source>
</evidence>
<dbReference type="Pfam" id="PF09745">
    <property type="entry name" value="NSRP1_N"/>
    <property type="match status" value="1"/>
</dbReference>
<feature type="compositionally biased region" description="Basic and acidic residues" evidence="3">
    <location>
        <begin position="240"/>
        <end position="249"/>
    </location>
</feature>
<gene>
    <name evidence="6" type="primary">LOC105052077</name>
</gene>
<accession>A0A6I9S013</accession>
<dbReference type="RefSeq" id="XP_010931082.1">
    <property type="nucleotide sequence ID" value="XM_010932780.3"/>
</dbReference>
<dbReference type="PANTHER" id="PTHR30060:SF0">
    <property type="entry name" value="COILED-COIL PROTEIN (DUF2040)-RELATED"/>
    <property type="match status" value="1"/>
</dbReference>
<comment type="similarity">
    <text evidence="1">Belongs to the NSRP1 family.</text>
</comment>
<feature type="region of interest" description="Disordered" evidence="3">
    <location>
        <begin position="196"/>
        <end position="287"/>
    </location>
</feature>
<dbReference type="AlphaFoldDB" id="A0A6I9S013"/>
<dbReference type="GO" id="GO:0000381">
    <property type="term" value="P:regulation of alternative mRNA splicing, via spliceosome"/>
    <property type="evidence" value="ECO:0007669"/>
    <property type="project" value="InterPro"/>
</dbReference>
<feature type="domain" description="Nuclear speckle splicing regulatory protein 1 N-terminal" evidence="4">
    <location>
        <begin position="56"/>
        <end position="172"/>
    </location>
</feature>
<feature type="compositionally biased region" description="Basic and acidic residues" evidence="3">
    <location>
        <begin position="209"/>
        <end position="231"/>
    </location>
</feature>
<keyword evidence="5" id="KW-1185">Reference proteome</keyword>
<evidence type="ECO:0000256" key="1">
    <source>
        <dbReference type="ARBA" id="ARBA00010126"/>
    </source>
</evidence>
<dbReference type="Proteomes" id="UP000504607">
    <property type="component" value="Chromosome 9"/>
</dbReference>
<reference evidence="6" key="1">
    <citation type="submission" date="2025-08" db="UniProtKB">
        <authorList>
            <consortium name="RefSeq"/>
        </authorList>
    </citation>
    <scope>IDENTIFICATION</scope>
</reference>
<evidence type="ECO:0000256" key="2">
    <source>
        <dbReference type="ARBA" id="ARBA00023054"/>
    </source>
</evidence>
<evidence type="ECO:0000313" key="6">
    <source>
        <dbReference type="RefSeq" id="XP_010931082.1"/>
    </source>
</evidence>
<dbReference type="GeneID" id="105052077"/>
<evidence type="ECO:0000256" key="3">
    <source>
        <dbReference type="SAM" id="MobiDB-lite"/>
    </source>
</evidence>
<proteinExistence type="inferred from homology"/>
<protein>
    <submittedName>
        <fullName evidence="6">Nuclear speckle splicing regulatory protein 1</fullName>
    </submittedName>
</protein>
<feature type="region of interest" description="Disordered" evidence="3">
    <location>
        <begin position="1"/>
        <end position="51"/>
    </location>
</feature>
<dbReference type="InterPro" id="IPR018612">
    <property type="entry name" value="NSRP1_N"/>
</dbReference>
<evidence type="ECO:0000259" key="4">
    <source>
        <dbReference type="Pfam" id="PF09745"/>
    </source>
</evidence>
<organism evidence="5 6">
    <name type="scientific">Elaeis guineensis var. tenera</name>
    <name type="common">Oil palm</name>
    <dbReference type="NCBI Taxonomy" id="51953"/>
    <lineage>
        <taxon>Eukaryota</taxon>
        <taxon>Viridiplantae</taxon>
        <taxon>Streptophyta</taxon>
        <taxon>Embryophyta</taxon>
        <taxon>Tracheophyta</taxon>
        <taxon>Spermatophyta</taxon>
        <taxon>Magnoliopsida</taxon>
        <taxon>Liliopsida</taxon>
        <taxon>Arecaceae</taxon>
        <taxon>Arecoideae</taxon>
        <taxon>Cocoseae</taxon>
        <taxon>Elaeidinae</taxon>
        <taxon>Elaeis</taxon>
    </lineage>
</organism>
<keyword evidence="2" id="KW-0175">Coiled coil</keyword>
<dbReference type="InParanoid" id="A0A6I9S013"/>